<dbReference type="InterPro" id="IPR027417">
    <property type="entry name" value="P-loop_NTPase"/>
</dbReference>
<dbReference type="SUPFAM" id="SSF52540">
    <property type="entry name" value="P-loop containing nucleoside triphosphate hydrolases"/>
    <property type="match status" value="1"/>
</dbReference>
<keyword evidence="1" id="KW-0418">Kinase</keyword>
<reference evidence="1 2" key="1">
    <citation type="submission" date="2021-03" db="EMBL/GenBank/DDBJ databases">
        <title>Enterococcal diversity collection.</title>
        <authorList>
            <person name="Gilmore M.S."/>
            <person name="Schwartzman J."/>
            <person name="Van Tyne D."/>
            <person name="Martin M."/>
            <person name="Earl A.M."/>
            <person name="Manson A.L."/>
            <person name="Straub T."/>
            <person name="Salamzade R."/>
            <person name="Saavedra J."/>
            <person name="Lebreton F."/>
            <person name="Prichula J."/>
            <person name="Schaufler K."/>
            <person name="Gaca A."/>
            <person name="Sgardioli B."/>
            <person name="Wagenaar J."/>
            <person name="Strong T."/>
        </authorList>
    </citation>
    <scope>NUCLEOTIDE SEQUENCE [LARGE SCALE GENOMIC DNA]</scope>
    <source>
        <strain evidence="1 2">MJM16</strain>
    </source>
</reference>
<dbReference type="RefSeq" id="WP_207109300.1">
    <property type="nucleotide sequence ID" value="NZ_JAFLVR010000035.1"/>
</dbReference>
<keyword evidence="2" id="KW-1185">Reference proteome</keyword>
<dbReference type="GO" id="GO:0016301">
    <property type="term" value="F:kinase activity"/>
    <property type="evidence" value="ECO:0007669"/>
    <property type="project" value="UniProtKB-KW"/>
</dbReference>
<dbReference type="EMBL" id="JAFLVR010000035">
    <property type="protein sequence ID" value="MBO0453532.1"/>
    <property type="molecule type" value="Genomic_DNA"/>
</dbReference>
<evidence type="ECO:0000313" key="2">
    <source>
        <dbReference type="Proteomes" id="UP000664495"/>
    </source>
</evidence>
<gene>
    <name evidence="1" type="ORF">JZO85_14805</name>
</gene>
<proteinExistence type="predicted"/>
<comment type="caution">
    <text evidence="1">The sequence shown here is derived from an EMBL/GenBank/DDBJ whole genome shotgun (WGS) entry which is preliminary data.</text>
</comment>
<keyword evidence="1" id="KW-0808">Transferase</keyword>
<name>A0ABS3HJ85_9ENTE</name>
<dbReference type="Gene3D" id="3.40.50.300">
    <property type="entry name" value="P-loop containing nucleotide triphosphate hydrolases"/>
    <property type="match status" value="1"/>
</dbReference>
<dbReference type="PANTHER" id="PTHR37816:SF3">
    <property type="entry name" value="MODULATES DNA TOPOLOGY"/>
    <property type="match status" value="1"/>
</dbReference>
<dbReference type="PANTHER" id="PTHR37816">
    <property type="entry name" value="YALI0E33011P"/>
    <property type="match status" value="1"/>
</dbReference>
<organism evidence="1 2">
    <name type="scientific">Candidatus Enterococcus murrayae</name>
    <dbReference type="NCBI Taxonomy" id="2815321"/>
    <lineage>
        <taxon>Bacteria</taxon>
        <taxon>Bacillati</taxon>
        <taxon>Bacillota</taxon>
        <taxon>Bacilli</taxon>
        <taxon>Lactobacillales</taxon>
        <taxon>Enterococcaceae</taxon>
        <taxon>Enterococcus</taxon>
    </lineage>
</organism>
<evidence type="ECO:0000313" key="1">
    <source>
        <dbReference type="EMBL" id="MBO0453532.1"/>
    </source>
</evidence>
<sequence length="163" mass="19323">MLKAVVIGSPGAGKSTFSRKLRAVTGLHLYYLDRFWHKPDRTTVSRELFVQQLAEVIKREEWIIDGNYLHTLEMRLKECDTVFLLDYPLEVCLAGAKSRIGKAREDMPWIETEFDEEFKQWIIDFAKDQLPQIYRLLDEYKETKEIIIFKSREEADTYLQNEL</sequence>
<protein>
    <submittedName>
        <fullName evidence="1">Adenylate kinase</fullName>
    </submittedName>
</protein>
<dbReference type="Proteomes" id="UP000664495">
    <property type="component" value="Unassembled WGS sequence"/>
</dbReference>
<dbReference type="InterPro" id="IPR052922">
    <property type="entry name" value="Cytidylate_Kinase-2"/>
</dbReference>
<accession>A0ABS3HJ85</accession>